<organism evidence="2 3">
    <name type="scientific">Helicovermis profundi</name>
    <dbReference type="NCBI Taxonomy" id="3065157"/>
    <lineage>
        <taxon>Bacteria</taxon>
        <taxon>Bacillati</taxon>
        <taxon>Bacillota</taxon>
        <taxon>Clostridia</taxon>
        <taxon>Helicovermis</taxon>
    </lineage>
</organism>
<dbReference type="CDD" id="cd00077">
    <property type="entry name" value="HDc"/>
    <property type="match status" value="1"/>
</dbReference>
<dbReference type="SUPFAM" id="SSF109604">
    <property type="entry name" value="HD-domain/PDEase-like"/>
    <property type="match status" value="1"/>
</dbReference>
<evidence type="ECO:0000313" key="3">
    <source>
        <dbReference type="Proteomes" id="UP001321786"/>
    </source>
</evidence>
<sequence>MKFIDVNDLQAGMIVAKNVINENGIEFLSRDSVLSSANIESLKKFDIDFIYIVDDNVKEIIDENSITYLYTELLEIYKTSYMNSRLGKNIDILAIESKLYPLVDLILKNNDILKTLRGISINDLYTYLHSVNVSLLSAIIGKWSKLTKRDIYDLSLSALLHDIGKSQVTLSIINKPSSLNEKEFNEIMMHTQFAKDIVSISSSLNKNIIDGIYYHHERKDGSGYPMGMTYDSISFFPKIIAIADIFDALTSDKVYRRKISPFKAIDLINELSYKKLDEGLCVLFIKNISDFYVGSRVKLTTGENGEIVFLNKYCRNRPLIKTERNFIDLSTDYSIDILEII</sequence>
<protein>
    <submittedName>
        <fullName evidence="2">HD-GYP domain-containing protein</fullName>
    </submittedName>
</protein>
<gene>
    <name evidence="2" type="ORF">HLPR_23220</name>
</gene>
<name>A0AAU9ERJ2_9FIRM</name>
<dbReference type="PANTHER" id="PTHR43155">
    <property type="entry name" value="CYCLIC DI-GMP PHOSPHODIESTERASE PA4108-RELATED"/>
    <property type="match status" value="1"/>
</dbReference>
<dbReference type="SMART" id="SM00471">
    <property type="entry name" value="HDc"/>
    <property type="match status" value="1"/>
</dbReference>
<dbReference type="PROSITE" id="PS51832">
    <property type="entry name" value="HD_GYP"/>
    <property type="match status" value="1"/>
</dbReference>
<dbReference type="InterPro" id="IPR003607">
    <property type="entry name" value="HD/PDEase_dom"/>
</dbReference>
<dbReference type="Proteomes" id="UP001321786">
    <property type="component" value="Chromosome"/>
</dbReference>
<evidence type="ECO:0000259" key="1">
    <source>
        <dbReference type="PROSITE" id="PS51832"/>
    </source>
</evidence>
<dbReference type="RefSeq" id="WP_338535595.1">
    <property type="nucleotide sequence ID" value="NZ_AP028654.1"/>
</dbReference>
<dbReference type="AlphaFoldDB" id="A0AAU9ERJ2"/>
<dbReference type="PANTHER" id="PTHR43155:SF2">
    <property type="entry name" value="CYCLIC DI-GMP PHOSPHODIESTERASE PA4108"/>
    <property type="match status" value="1"/>
</dbReference>
<proteinExistence type="predicted"/>
<dbReference type="EMBL" id="AP028654">
    <property type="protein sequence ID" value="BEP29991.1"/>
    <property type="molecule type" value="Genomic_DNA"/>
</dbReference>
<dbReference type="Pfam" id="PF13487">
    <property type="entry name" value="HD_5"/>
    <property type="match status" value="1"/>
</dbReference>
<dbReference type="InterPro" id="IPR037522">
    <property type="entry name" value="HD_GYP_dom"/>
</dbReference>
<dbReference type="Gene3D" id="1.10.3210.10">
    <property type="entry name" value="Hypothetical protein af1432"/>
    <property type="match status" value="1"/>
</dbReference>
<evidence type="ECO:0000313" key="2">
    <source>
        <dbReference type="EMBL" id="BEP29991.1"/>
    </source>
</evidence>
<reference evidence="2 3" key="1">
    <citation type="submission" date="2023-08" db="EMBL/GenBank/DDBJ databases">
        <title>Helicovermis profunda gen. nov., sp. nov., a novel mesophilic, fermentative bacterium within the Bacillota from a deep-sea hydrothermal vent chimney.</title>
        <authorList>
            <person name="Miyazaki U."/>
            <person name="Mizutani D."/>
            <person name="Hashimoto Y."/>
            <person name="Tame A."/>
            <person name="Sawayama S."/>
            <person name="Miyazaki J."/>
            <person name="Takai K."/>
            <person name="Nakagawa S."/>
        </authorList>
    </citation>
    <scope>NUCLEOTIDE SEQUENCE [LARGE SCALE GENOMIC DNA]</scope>
    <source>
        <strain evidence="2 3">S502</strain>
    </source>
</reference>
<keyword evidence="3" id="KW-1185">Reference proteome</keyword>
<feature type="domain" description="HD-GYP" evidence="1">
    <location>
        <begin position="104"/>
        <end position="300"/>
    </location>
</feature>
<accession>A0AAU9ERJ2</accession>
<dbReference type="KEGG" id="hprf:HLPR_23220"/>